<gene>
    <name evidence="3" type="ORF">QOZ88_02070</name>
</gene>
<feature type="region of interest" description="Disordered" evidence="1">
    <location>
        <begin position="98"/>
        <end position="136"/>
    </location>
</feature>
<evidence type="ECO:0000313" key="3">
    <source>
        <dbReference type="EMBL" id="MDP5181414.1"/>
    </source>
</evidence>
<dbReference type="Gene3D" id="1.10.30.50">
    <property type="match status" value="1"/>
</dbReference>
<protein>
    <submittedName>
        <fullName evidence="3">HNH endonuclease signature motif containing protein</fullName>
    </submittedName>
</protein>
<keyword evidence="3" id="KW-0540">Nuclease</keyword>
<dbReference type="SMART" id="SM00507">
    <property type="entry name" value="HNHc"/>
    <property type="match status" value="1"/>
</dbReference>
<comment type="caution">
    <text evidence="3">The sequence shown here is derived from an EMBL/GenBank/DDBJ whole genome shotgun (WGS) entry which is preliminary data.</text>
</comment>
<dbReference type="CDD" id="cd00085">
    <property type="entry name" value="HNHc"/>
    <property type="match status" value="1"/>
</dbReference>
<organism evidence="3 4">
    <name type="scientific">Blastococcus carthaginiensis</name>
    <dbReference type="NCBI Taxonomy" id="3050034"/>
    <lineage>
        <taxon>Bacteria</taxon>
        <taxon>Bacillati</taxon>
        <taxon>Actinomycetota</taxon>
        <taxon>Actinomycetes</taxon>
        <taxon>Geodermatophilales</taxon>
        <taxon>Geodermatophilaceae</taxon>
        <taxon>Blastococcus</taxon>
    </lineage>
</organism>
<sequence>MAADCGCSLLGRPASVAGHDPSAAQERFLRLRDRTCRHPGCGQPAGRIDADHVVPYDCGGRTACENLCCLCRTHHRLKTFARGWRFALLPDGTLQVTTPSGVTRTTRPPGLRDLTAQPALPGPRRAEVPTVEPPPF</sequence>
<evidence type="ECO:0000313" key="4">
    <source>
        <dbReference type="Proteomes" id="UP001233673"/>
    </source>
</evidence>
<keyword evidence="3" id="KW-0378">Hydrolase</keyword>
<evidence type="ECO:0000259" key="2">
    <source>
        <dbReference type="SMART" id="SM00507"/>
    </source>
</evidence>
<dbReference type="RefSeq" id="WP_305998164.1">
    <property type="nucleotide sequence ID" value="NZ_JASNFN010000001.1"/>
</dbReference>
<dbReference type="EMBL" id="JASNFN010000001">
    <property type="protein sequence ID" value="MDP5181414.1"/>
    <property type="molecule type" value="Genomic_DNA"/>
</dbReference>
<proteinExistence type="predicted"/>
<name>A0ABT9I775_9ACTN</name>
<dbReference type="InterPro" id="IPR003615">
    <property type="entry name" value="HNH_nuc"/>
</dbReference>
<keyword evidence="4" id="KW-1185">Reference proteome</keyword>
<feature type="domain" description="HNH nuclease" evidence="2">
    <location>
        <begin position="24"/>
        <end position="76"/>
    </location>
</feature>
<accession>A0ABT9I775</accession>
<dbReference type="GO" id="GO:0004519">
    <property type="term" value="F:endonuclease activity"/>
    <property type="evidence" value="ECO:0007669"/>
    <property type="project" value="UniProtKB-KW"/>
</dbReference>
<dbReference type="Proteomes" id="UP001233673">
    <property type="component" value="Unassembled WGS sequence"/>
</dbReference>
<reference evidence="4" key="1">
    <citation type="submission" date="2023-05" db="EMBL/GenBank/DDBJ databases">
        <title>Draft genome of Pseudofrankia sp. BMG5.37.</title>
        <authorList>
            <person name="Gtari M."/>
            <person name="Ghodhbane F."/>
            <person name="Sbissi I."/>
        </authorList>
    </citation>
    <scope>NUCLEOTIDE SEQUENCE [LARGE SCALE GENOMIC DNA]</scope>
    <source>
        <strain evidence="4">BMG 814</strain>
    </source>
</reference>
<evidence type="ECO:0000256" key="1">
    <source>
        <dbReference type="SAM" id="MobiDB-lite"/>
    </source>
</evidence>
<keyword evidence="3" id="KW-0255">Endonuclease</keyword>